<dbReference type="PROSITE" id="PS50853">
    <property type="entry name" value="FN3"/>
    <property type="match status" value="1"/>
</dbReference>
<feature type="region of interest" description="Disordered" evidence="24">
    <location>
        <begin position="6215"/>
        <end position="6258"/>
    </location>
</feature>
<feature type="domain" description="Ig-like" evidence="28">
    <location>
        <begin position="123"/>
        <end position="213"/>
    </location>
</feature>
<dbReference type="SUPFAM" id="SSF50729">
    <property type="entry name" value="PH domain-like"/>
    <property type="match status" value="1"/>
</dbReference>
<feature type="domain" description="Ig-like" evidence="28">
    <location>
        <begin position="1048"/>
        <end position="1126"/>
    </location>
</feature>
<dbReference type="PROSITE" id="PS50010">
    <property type="entry name" value="DH_2"/>
    <property type="match status" value="1"/>
</dbReference>
<evidence type="ECO:0000256" key="7">
    <source>
        <dbReference type="ARBA" id="ARBA00022490"/>
    </source>
</evidence>
<feature type="region of interest" description="Disordered" evidence="24">
    <location>
        <begin position="6903"/>
        <end position="6934"/>
    </location>
</feature>
<feature type="domain" description="DH" evidence="27">
    <location>
        <begin position="6353"/>
        <end position="6538"/>
    </location>
</feature>
<feature type="domain" description="Ig-like" evidence="28">
    <location>
        <begin position="4450"/>
        <end position="4537"/>
    </location>
</feature>
<feature type="compositionally biased region" description="Pro residues" evidence="24">
    <location>
        <begin position="668"/>
        <end position="677"/>
    </location>
</feature>
<feature type="domain" description="Ig-like" evidence="28">
    <location>
        <begin position="1244"/>
        <end position="1312"/>
    </location>
</feature>
<feature type="region of interest" description="Disordered" evidence="24">
    <location>
        <begin position="661"/>
        <end position="680"/>
    </location>
</feature>
<dbReference type="InterPro" id="IPR013106">
    <property type="entry name" value="Ig_V-set"/>
</dbReference>
<dbReference type="Pfam" id="PF07679">
    <property type="entry name" value="I-set"/>
    <property type="match status" value="59"/>
</dbReference>
<dbReference type="SMART" id="SM00409">
    <property type="entry name" value="IG"/>
    <property type="match status" value="62"/>
</dbReference>
<dbReference type="InterPro" id="IPR003961">
    <property type="entry name" value="FN3_dom"/>
</dbReference>
<keyword evidence="19" id="KW-0539">Nucleus</keyword>
<keyword evidence="8" id="KW-0723">Serine/threonine-protein kinase</keyword>
<name>A0A8V1A9L5_CHICK</name>
<dbReference type="Gene3D" id="2.60.40.10">
    <property type="entry name" value="Immunoglobulins"/>
    <property type="match status" value="63"/>
</dbReference>
<evidence type="ECO:0000259" key="25">
    <source>
        <dbReference type="PROSITE" id="PS50002"/>
    </source>
</evidence>
<dbReference type="FunFam" id="2.60.40.10:FF:001652">
    <property type="entry name" value="Uncharacterized protein"/>
    <property type="match status" value="1"/>
</dbReference>
<dbReference type="Pfam" id="PF22697">
    <property type="entry name" value="SOS1_NGEF_PH"/>
    <property type="match status" value="1"/>
</dbReference>
<evidence type="ECO:0000256" key="2">
    <source>
        <dbReference type="ARBA" id="ARBA00004123"/>
    </source>
</evidence>
<dbReference type="InterPro" id="IPR036116">
    <property type="entry name" value="FN3_sf"/>
</dbReference>
<dbReference type="FunFam" id="2.60.40.10:FF:000866">
    <property type="entry name" value="Obscurin, cytoskeletal calmodulin and titin-interacting RhoGEF"/>
    <property type="match status" value="1"/>
</dbReference>
<dbReference type="InterPro" id="IPR036028">
    <property type="entry name" value="SH3-like_dom_sf"/>
</dbReference>
<dbReference type="InterPro" id="IPR003599">
    <property type="entry name" value="Ig_sub"/>
</dbReference>
<evidence type="ECO:0000256" key="17">
    <source>
        <dbReference type="ARBA" id="ARBA00022860"/>
    </source>
</evidence>
<dbReference type="FunFam" id="2.60.40.10:FF:000523">
    <property type="entry name" value="obscurin isoform X4"/>
    <property type="match status" value="1"/>
</dbReference>
<dbReference type="FunFam" id="2.60.40.10:FF:000050">
    <property type="entry name" value="Titin isoform B"/>
    <property type="match status" value="2"/>
</dbReference>
<keyword evidence="13" id="KW-0547">Nucleotide-binding</keyword>
<evidence type="ECO:0000256" key="4">
    <source>
        <dbReference type="ARBA" id="ARBA00006692"/>
    </source>
</evidence>
<evidence type="ECO:0000256" key="5">
    <source>
        <dbReference type="ARBA" id="ARBA00012513"/>
    </source>
</evidence>
<reference evidence="30" key="3">
    <citation type="submission" date="2025-09" db="UniProtKB">
        <authorList>
            <consortium name="Ensembl"/>
        </authorList>
    </citation>
    <scope>IDENTIFICATION</scope>
    <source>
        <strain evidence="30">broiler</strain>
    </source>
</reference>
<evidence type="ECO:0000256" key="18">
    <source>
        <dbReference type="ARBA" id="ARBA00023157"/>
    </source>
</evidence>
<dbReference type="SMART" id="SM00325">
    <property type="entry name" value="RhoGEF"/>
    <property type="match status" value="1"/>
</dbReference>
<keyword evidence="9" id="KW-0597">Phosphoprotein</keyword>
<dbReference type="OrthoDB" id="10072266at2759"/>
<dbReference type="FunFam" id="2.60.40.10:FF:000773">
    <property type="entry name" value="obscurin isoform X4"/>
    <property type="match status" value="1"/>
</dbReference>
<dbReference type="SUPFAM" id="SSF48065">
    <property type="entry name" value="DBL homology domain (DH-domain)"/>
    <property type="match status" value="1"/>
</dbReference>
<feature type="domain" description="Ig-like" evidence="28">
    <location>
        <begin position="2317"/>
        <end position="2401"/>
    </location>
</feature>
<dbReference type="InterPro" id="IPR000048">
    <property type="entry name" value="IQ_motif_EF-hand-BS"/>
</dbReference>
<feature type="region of interest" description="Disordered" evidence="24">
    <location>
        <begin position="5652"/>
        <end position="5676"/>
    </location>
</feature>
<dbReference type="InterPro" id="IPR013783">
    <property type="entry name" value="Ig-like_fold"/>
</dbReference>
<evidence type="ECO:0000256" key="8">
    <source>
        <dbReference type="ARBA" id="ARBA00022527"/>
    </source>
</evidence>
<dbReference type="PROSITE" id="PS50002">
    <property type="entry name" value="SH3"/>
    <property type="match status" value="1"/>
</dbReference>
<evidence type="ECO:0000256" key="1">
    <source>
        <dbReference type="ARBA" id="ARBA00001946"/>
    </source>
</evidence>
<feature type="domain" description="Ig-like" evidence="28">
    <location>
        <begin position="3120"/>
        <end position="3204"/>
    </location>
</feature>
<feature type="compositionally biased region" description="Polar residues" evidence="24">
    <location>
        <begin position="7091"/>
        <end position="7104"/>
    </location>
</feature>
<evidence type="ECO:0000259" key="29">
    <source>
        <dbReference type="PROSITE" id="PS50853"/>
    </source>
</evidence>
<feature type="domain" description="Ig-like" evidence="28">
    <location>
        <begin position="4899"/>
        <end position="4983"/>
    </location>
</feature>
<feature type="domain" description="PH" evidence="26">
    <location>
        <begin position="6556"/>
        <end position="6665"/>
    </location>
</feature>
<dbReference type="InterPro" id="IPR003598">
    <property type="entry name" value="Ig_sub2"/>
</dbReference>
<dbReference type="CDD" id="cd20971">
    <property type="entry name" value="IgI_1_Titin-A168_like"/>
    <property type="match status" value="1"/>
</dbReference>
<evidence type="ECO:0000256" key="9">
    <source>
        <dbReference type="ARBA" id="ARBA00022553"/>
    </source>
</evidence>
<feature type="domain" description="Ig-like" evidence="28">
    <location>
        <begin position="5933"/>
        <end position="6022"/>
    </location>
</feature>
<feature type="domain" description="Ig-like" evidence="28">
    <location>
        <begin position="6044"/>
        <end position="6140"/>
    </location>
</feature>
<feature type="domain" description="Ig-like" evidence="28">
    <location>
        <begin position="1152"/>
        <end position="1220"/>
    </location>
</feature>
<dbReference type="FunFam" id="2.60.40.10:FF:001084">
    <property type="entry name" value="obscurin-like isoform X3"/>
    <property type="match status" value="2"/>
</dbReference>
<dbReference type="GO" id="GO:0046872">
    <property type="term" value="F:metal ion binding"/>
    <property type="evidence" value="ECO:0007669"/>
    <property type="project" value="UniProtKB-KW"/>
</dbReference>
<feature type="domain" description="Ig-like" evidence="28">
    <location>
        <begin position="3655"/>
        <end position="3738"/>
    </location>
</feature>
<dbReference type="FunFam" id="2.60.40.10:FF:000747">
    <property type="entry name" value="obscurin isoform X6"/>
    <property type="match status" value="1"/>
</dbReference>
<dbReference type="GO" id="GO:0005634">
    <property type="term" value="C:nucleus"/>
    <property type="evidence" value="ECO:0007669"/>
    <property type="project" value="UniProtKB-SubCell"/>
</dbReference>
<dbReference type="SMART" id="SM00233">
    <property type="entry name" value="PH"/>
    <property type="match status" value="1"/>
</dbReference>
<evidence type="ECO:0000256" key="6">
    <source>
        <dbReference type="ARBA" id="ARBA00022443"/>
    </source>
</evidence>
<dbReference type="SUPFAM" id="SSF50044">
    <property type="entry name" value="SH3-domain"/>
    <property type="match status" value="1"/>
</dbReference>
<evidence type="ECO:0000259" key="28">
    <source>
        <dbReference type="PROSITE" id="PS50835"/>
    </source>
</evidence>
<feature type="domain" description="Ig-like" evidence="28">
    <location>
        <begin position="1961"/>
        <end position="2045"/>
    </location>
</feature>
<dbReference type="PROSITE" id="PS50096">
    <property type="entry name" value="IQ"/>
    <property type="match status" value="1"/>
</dbReference>
<dbReference type="InterPro" id="IPR011993">
    <property type="entry name" value="PH-like_dom_sf"/>
</dbReference>
<feature type="domain" description="Ig-like" evidence="28">
    <location>
        <begin position="4631"/>
        <end position="4715"/>
    </location>
</feature>
<feature type="domain" description="Ig-like" evidence="28">
    <location>
        <begin position="5554"/>
        <end position="5643"/>
    </location>
</feature>
<feature type="domain" description="Ig-like" evidence="28">
    <location>
        <begin position="5801"/>
        <end position="5890"/>
    </location>
</feature>
<keyword evidence="20" id="KW-0393">Immunoglobulin domain</keyword>
<evidence type="ECO:0000259" key="26">
    <source>
        <dbReference type="PROSITE" id="PS50003"/>
    </source>
</evidence>
<dbReference type="SMART" id="SM00015">
    <property type="entry name" value="IQ"/>
    <property type="match status" value="1"/>
</dbReference>
<dbReference type="GO" id="GO:0005524">
    <property type="term" value="F:ATP binding"/>
    <property type="evidence" value="ECO:0007669"/>
    <property type="project" value="UniProtKB-KW"/>
</dbReference>
<feature type="domain" description="Ig-like" evidence="28">
    <location>
        <begin position="2495"/>
        <end position="2586"/>
    </location>
</feature>
<comment type="similarity">
    <text evidence="4">Belongs to the protein kinase superfamily. CAMK Ser/Thr protein kinase family.</text>
</comment>
<dbReference type="Ensembl" id="ENSGALT00010063130.1">
    <property type="protein sequence ID" value="ENSGALP00010038971.1"/>
    <property type="gene ID" value="ENSGALG00010025849.1"/>
</dbReference>
<dbReference type="CDD" id="cd23767">
    <property type="entry name" value="IQCD"/>
    <property type="match status" value="1"/>
</dbReference>
<comment type="subcellular location">
    <subcellularLocation>
        <location evidence="3">Cytoplasm</location>
    </subcellularLocation>
    <subcellularLocation>
        <location evidence="2">Nucleus</location>
    </subcellularLocation>
</comment>
<dbReference type="Gene3D" id="2.30.29.30">
    <property type="entry name" value="Pleckstrin-homology domain (PH domain)/Phosphotyrosine-binding domain (PTB)"/>
    <property type="match status" value="1"/>
</dbReference>
<dbReference type="GO" id="GO:0004674">
    <property type="term" value="F:protein serine/threonine kinase activity"/>
    <property type="evidence" value="ECO:0007669"/>
    <property type="project" value="UniProtKB-KW"/>
</dbReference>
<dbReference type="FunFam" id="2.60.40.10:FF:000502">
    <property type="entry name" value="obscurin-like protein 1 isoform X2"/>
    <property type="match status" value="1"/>
</dbReference>
<feature type="domain" description="Ig-like" evidence="28">
    <location>
        <begin position="1428"/>
        <end position="1496"/>
    </location>
</feature>
<dbReference type="FunFam" id="2.60.40.10:FF:000707">
    <property type="entry name" value="Obscurin, cytoskeletal calmodulin and titin-interacting RhoGEF"/>
    <property type="match status" value="1"/>
</dbReference>
<dbReference type="InterPro" id="IPR036179">
    <property type="entry name" value="Ig-like_dom_sf"/>
</dbReference>
<dbReference type="InterPro" id="IPR000219">
    <property type="entry name" value="DH_dom"/>
</dbReference>
<organism evidence="30 31">
    <name type="scientific">Gallus gallus</name>
    <name type="common">Chicken</name>
    <dbReference type="NCBI Taxonomy" id="9031"/>
    <lineage>
        <taxon>Eukaryota</taxon>
        <taxon>Metazoa</taxon>
        <taxon>Chordata</taxon>
        <taxon>Craniata</taxon>
        <taxon>Vertebrata</taxon>
        <taxon>Euteleostomi</taxon>
        <taxon>Archelosauria</taxon>
        <taxon>Archosauria</taxon>
        <taxon>Dinosauria</taxon>
        <taxon>Saurischia</taxon>
        <taxon>Theropoda</taxon>
        <taxon>Coelurosauria</taxon>
        <taxon>Aves</taxon>
        <taxon>Neognathae</taxon>
        <taxon>Galloanserae</taxon>
        <taxon>Galliformes</taxon>
        <taxon>Phasianidae</taxon>
        <taxon>Phasianinae</taxon>
        <taxon>Gallus</taxon>
    </lineage>
</organism>
<feature type="domain" description="Ig-like" evidence="28">
    <location>
        <begin position="3743"/>
        <end position="3827"/>
    </location>
</feature>
<dbReference type="Pfam" id="PF00041">
    <property type="entry name" value="fn3"/>
    <property type="match status" value="1"/>
</dbReference>
<feature type="domain" description="Ig-like" evidence="28">
    <location>
        <begin position="3389"/>
        <end position="3478"/>
    </location>
</feature>
<feature type="domain" description="Ig-like" evidence="28">
    <location>
        <begin position="1592"/>
        <end position="1680"/>
    </location>
</feature>
<keyword evidence="7" id="KW-0963">Cytoplasm</keyword>
<dbReference type="CDD" id="cd00063">
    <property type="entry name" value="FN3"/>
    <property type="match status" value="1"/>
</dbReference>
<evidence type="ECO:0000256" key="24">
    <source>
        <dbReference type="SAM" id="MobiDB-lite"/>
    </source>
</evidence>
<reference evidence="30" key="2">
    <citation type="submission" date="2025-08" db="UniProtKB">
        <authorList>
            <consortium name="Ensembl"/>
        </authorList>
    </citation>
    <scope>IDENTIFICATION</scope>
    <source>
        <strain evidence="30">broiler</strain>
    </source>
</reference>
<dbReference type="FunFam" id="2.30.29.30:FF:000197">
    <property type="entry name" value="obscurin isoform X5"/>
    <property type="match status" value="1"/>
</dbReference>
<evidence type="ECO:0000256" key="3">
    <source>
        <dbReference type="ARBA" id="ARBA00004496"/>
    </source>
</evidence>
<evidence type="ECO:0000256" key="21">
    <source>
        <dbReference type="ARBA" id="ARBA00047899"/>
    </source>
</evidence>
<evidence type="ECO:0000259" key="27">
    <source>
        <dbReference type="PROSITE" id="PS50010"/>
    </source>
</evidence>
<evidence type="ECO:0000313" key="30">
    <source>
        <dbReference type="Ensembl" id="ENSGALP00010038971.1"/>
    </source>
</evidence>
<feature type="domain" description="Ig-like" evidence="28">
    <location>
        <begin position="2852"/>
        <end position="2943"/>
    </location>
</feature>
<dbReference type="PROSITE" id="PS50003">
    <property type="entry name" value="PH_DOMAIN"/>
    <property type="match status" value="1"/>
</dbReference>
<feature type="domain" description="Ig-like" evidence="28">
    <location>
        <begin position="2675"/>
        <end position="2758"/>
    </location>
</feature>
<keyword evidence="10" id="KW-0808">Transferase</keyword>
<feature type="domain" description="Ig-like" evidence="28">
    <location>
        <begin position="6769"/>
        <end position="6859"/>
    </location>
</feature>
<keyword evidence="17" id="KW-0112">Calmodulin-binding</keyword>
<dbReference type="GO" id="GO:0005085">
    <property type="term" value="F:guanyl-nucleotide exchange factor activity"/>
    <property type="evidence" value="ECO:0007669"/>
    <property type="project" value="InterPro"/>
</dbReference>
<feature type="compositionally biased region" description="Low complexity" evidence="24">
    <location>
        <begin position="5661"/>
        <end position="5672"/>
    </location>
</feature>
<evidence type="ECO:0000256" key="16">
    <source>
        <dbReference type="ARBA" id="ARBA00022842"/>
    </source>
</evidence>
<keyword evidence="18" id="KW-1015">Disulfide bond</keyword>
<evidence type="ECO:0000256" key="15">
    <source>
        <dbReference type="ARBA" id="ARBA00022840"/>
    </source>
</evidence>
<keyword evidence="16" id="KW-0460">Magnesium</keyword>
<feature type="domain" description="SH3" evidence="25">
    <location>
        <begin position="6260"/>
        <end position="6327"/>
    </location>
</feature>
<feature type="domain" description="Ig-like" evidence="28">
    <location>
        <begin position="3483"/>
        <end position="3561"/>
    </location>
</feature>
<dbReference type="FunFam" id="2.60.40.10:FF:000599">
    <property type="entry name" value="obscurin isoform X3"/>
    <property type="match status" value="1"/>
</dbReference>
<dbReference type="PANTHER" id="PTHR35971">
    <property type="entry name" value="SI:DKEY-31G6.6"/>
    <property type="match status" value="1"/>
</dbReference>
<dbReference type="SUPFAM" id="SSF48726">
    <property type="entry name" value="Immunoglobulin"/>
    <property type="match status" value="62"/>
</dbReference>
<feature type="domain" description="Ig-like" evidence="28">
    <location>
        <begin position="877"/>
        <end position="945"/>
    </location>
</feature>
<feature type="domain" description="Ig-like" evidence="28">
    <location>
        <begin position="1336"/>
        <end position="1404"/>
    </location>
</feature>
<dbReference type="GO" id="GO:0005516">
    <property type="term" value="F:calmodulin binding"/>
    <property type="evidence" value="ECO:0007669"/>
    <property type="project" value="UniProtKB-KW"/>
</dbReference>
<dbReference type="SMART" id="SM00060">
    <property type="entry name" value="FN3"/>
    <property type="match status" value="1"/>
</dbReference>
<gene>
    <name evidence="30" type="primary">OBSCN</name>
</gene>
<dbReference type="InterPro" id="IPR035899">
    <property type="entry name" value="DBL_dom_sf"/>
</dbReference>
<feature type="domain" description="Ig-like" evidence="28">
    <location>
        <begin position="1684"/>
        <end position="1772"/>
    </location>
</feature>
<feature type="region of interest" description="Disordered" evidence="24">
    <location>
        <begin position="7002"/>
        <end position="7063"/>
    </location>
</feature>
<feature type="region of interest" description="Disordered" evidence="24">
    <location>
        <begin position="7077"/>
        <end position="7116"/>
    </location>
</feature>
<dbReference type="PROSITE" id="PS50835">
    <property type="entry name" value="IG_LIKE"/>
    <property type="match status" value="52"/>
</dbReference>
<protein>
    <recommendedName>
        <fullName evidence="5">non-specific serine/threonine protein kinase</fullName>
        <ecNumber evidence="5">2.7.11.1</ecNumber>
    </recommendedName>
</protein>
<keyword evidence="11" id="KW-0479">Metal-binding</keyword>
<feature type="domain" description="Ig-like" evidence="28">
    <location>
        <begin position="4719"/>
        <end position="4805"/>
    </location>
</feature>
<dbReference type="FunFam" id="2.60.40.10:FF:000214">
    <property type="entry name" value="titin isoform X1"/>
    <property type="match status" value="9"/>
</dbReference>
<dbReference type="FunFam" id="2.60.40.10:FF:000032">
    <property type="entry name" value="palladin isoform X1"/>
    <property type="match status" value="1"/>
</dbReference>
<dbReference type="FunFam" id="2.60.40.10:FF:000107">
    <property type="entry name" value="Myosin, light chain kinase a"/>
    <property type="match status" value="2"/>
</dbReference>
<dbReference type="GeneTree" id="ENSGT00940000154756"/>
<feature type="domain" description="Ig-like" evidence="28">
    <location>
        <begin position="4542"/>
        <end position="4626"/>
    </location>
</feature>
<dbReference type="FunFam" id="2.60.40.10:FF:000421">
    <property type="entry name" value="LOW QUALITY PROTEIN: obscurin"/>
    <property type="match status" value="3"/>
</dbReference>
<dbReference type="Gene3D" id="2.30.30.40">
    <property type="entry name" value="SH3 Domains"/>
    <property type="match status" value="1"/>
</dbReference>
<feature type="domain" description="Ig-like" evidence="28">
    <location>
        <begin position="4810"/>
        <end position="4894"/>
    </location>
</feature>
<dbReference type="CDD" id="cd12025">
    <property type="entry name" value="SH3_Obscurin_like"/>
    <property type="match status" value="1"/>
</dbReference>
<dbReference type="SUPFAM" id="SSF49265">
    <property type="entry name" value="Fibronectin type III"/>
    <property type="match status" value="1"/>
</dbReference>
<dbReference type="FunFam" id="2.60.40.10:FF:000954">
    <property type="entry name" value="Obscurin, cytoskeletal calmodulin and titin-interacting RhoGEF"/>
    <property type="match status" value="1"/>
</dbReference>
<feature type="domain" description="Ig-like" evidence="28">
    <location>
        <begin position="3031"/>
        <end position="3115"/>
    </location>
</feature>
<dbReference type="FunFam" id="2.60.40.10:FF:000228">
    <property type="entry name" value="obscurin isoform X4"/>
    <property type="match status" value="17"/>
</dbReference>
<feature type="domain" description="Ig-like" evidence="28">
    <location>
        <begin position="4098"/>
        <end position="4181"/>
    </location>
</feature>
<feature type="domain" description="Ig-like" evidence="28">
    <location>
        <begin position="3832"/>
        <end position="3916"/>
    </location>
</feature>
<dbReference type="CDD" id="cd00096">
    <property type="entry name" value="Ig"/>
    <property type="match status" value="7"/>
</dbReference>
<dbReference type="Pfam" id="PF00621">
    <property type="entry name" value="RhoGEF"/>
    <property type="match status" value="1"/>
</dbReference>
<comment type="catalytic activity">
    <reaction evidence="21">
        <text>L-threonyl-[protein] + ATP = O-phospho-L-threonyl-[protein] + ADP + H(+)</text>
        <dbReference type="Rhea" id="RHEA:46608"/>
        <dbReference type="Rhea" id="RHEA-COMP:11060"/>
        <dbReference type="Rhea" id="RHEA-COMP:11605"/>
        <dbReference type="ChEBI" id="CHEBI:15378"/>
        <dbReference type="ChEBI" id="CHEBI:30013"/>
        <dbReference type="ChEBI" id="CHEBI:30616"/>
        <dbReference type="ChEBI" id="CHEBI:61977"/>
        <dbReference type="ChEBI" id="CHEBI:456216"/>
        <dbReference type="EC" id="2.7.11.1"/>
    </reaction>
</comment>
<feature type="domain" description="Ig-like" evidence="28">
    <location>
        <begin position="223"/>
        <end position="316"/>
    </location>
</feature>
<keyword evidence="12" id="KW-0677">Repeat</keyword>
<evidence type="ECO:0000256" key="23">
    <source>
        <dbReference type="PROSITE-ProRule" id="PRU00192"/>
    </source>
</evidence>
<feature type="domain" description="Ig-like" evidence="28">
    <location>
        <begin position="973"/>
        <end position="1038"/>
    </location>
</feature>
<evidence type="ECO:0000313" key="31">
    <source>
        <dbReference type="Proteomes" id="UP000000539"/>
    </source>
</evidence>
<dbReference type="InterPro" id="IPR001452">
    <property type="entry name" value="SH3_domain"/>
</dbReference>
<evidence type="ECO:0000256" key="22">
    <source>
        <dbReference type="ARBA" id="ARBA00048679"/>
    </source>
</evidence>
<dbReference type="InterPro" id="IPR055251">
    <property type="entry name" value="SOS1_NGEF_PH"/>
</dbReference>
<feature type="domain" description="Ig-like" evidence="28">
    <location>
        <begin position="1778"/>
        <end position="1864"/>
    </location>
</feature>
<comment type="catalytic activity">
    <reaction evidence="22">
        <text>L-seryl-[protein] + ATP = O-phospho-L-seryl-[protein] + ADP + H(+)</text>
        <dbReference type="Rhea" id="RHEA:17989"/>
        <dbReference type="Rhea" id="RHEA-COMP:9863"/>
        <dbReference type="Rhea" id="RHEA-COMP:11604"/>
        <dbReference type="ChEBI" id="CHEBI:15378"/>
        <dbReference type="ChEBI" id="CHEBI:29999"/>
        <dbReference type="ChEBI" id="CHEBI:30616"/>
        <dbReference type="ChEBI" id="CHEBI:83421"/>
        <dbReference type="ChEBI" id="CHEBI:456216"/>
        <dbReference type="EC" id="2.7.11.1"/>
    </reaction>
</comment>
<feature type="domain" description="Ig-like" evidence="28">
    <location>
        <begin position="3921"/>
        <end position="4004"/>
    </location>
</feature>
<dbReference type="FunFam" id="1.20.900.10:FF:000027">
    <property type="entry name" value="Obscurin, cytoskeletal calmodulin and titin-interacting RhoGEF"/>
    <property type="match status" value="1"/>
</dbReference>
<accession>A0A8V1A9L5</accession>
<feature type="domain" description="Ig-like" evidence="28">
    <location>
        <begin position="490"/>
        <end position="573"/>
    </location>
</feature>
<feature type="domain" description="Ig-like" evidence="28">
    <location>
        <begin position="6675"/>
        <end position="6765"/>
    </location>
</feature>
<feature type="domain" description="Ig-like" evidence="28">
    <location>
        <begin position="1520"/>
        <end position="1588"/>
    </location>
</feature>
<dbReference type="GO" id="GO:0005737">
    <property type="term" value="C:cytoplasm"/>
    <property type="evidence" value="ECO:0007669"/>
    <property type="project" value="UniProtKB-SubCell"/>
</dbReference>
<feature type="domain" description="Ig-like" evidence="28">
    <location>
        <begin position="3300"/>
        <end position="3384"/>
    </location>
</feature>
<dbReference type="InterPro" id="IPR007110">
    <property type="entry name" value="Ig-like_dom"/>
</dbReference>
<feature type="compositionally biased region" description="Low complexity" evidence="24">
    <location>
        <begin position="6910"/>
        <end position="6927"/>
    </location>
</feature>
<feature type="compositionally biased region" description="Basic residues" evidence="24">
    <location>
        <begin position="7002"/>
        <end position="7011"/>
    </location>
</feature>
<dbReference type="InterPro" id="IPR052385">
    <property type="entry name" value="Obscurin/Obscurin-like_Reg"/>
</dbReference>
<sequence>MTPRAILELCCGGKAKHVSNVTARRGGQGVAQPNPEQRRHCRELGGTLCRASLSPLGFLFYFAEGERGEPKPAWCPHILCSPFPPSTFCHLRRKRLSVTLPTDFYLLRLQVTKMDYSSFSGVPRFLTRPKAFMVSVGKDATLSCQIIGNPIPVVSWEKDKLPIQSGGRFKTTEDGDLYQLTIYDLSLEDSGQYICRAKNTIGEAFAAVSIKVGEETTVTESAPYFIQKPSSIKVTLGEDAMFKCKVQGSPPLSVNWEKDGRHLRNRADAGRFQIESAGESNALTIQCTRLGDSGTYTCRAENPIGSASASAALVVESLGSSNPGSHFDPSCGKTTSLLSHLQKRREEIRKMDISHGALDATSAQSYCKTEGLSGISYSLSRDYERAAGLTTKGARNAMFGTLTRTCSVTEGKHAKLSCYVTGEPKPEIVWKKDNEVIVEGRRHVIYEDDQENFVLKILYCKQVDNGLYTCTASNLAGQTYSSVLVTVKEPPIPFKEKLKDLEVWEKESATFQCEVPVPSTETSWFKEETKLRQSKKYNIEEEGTYRRLTVQNVTADDDAVYICEMKEGSRTIAELSVQGNIIKKLPRKTAVSVNDTATFCVELDNECQNICWLKNTEEVKPSDRISIIRSGKQHTMIIRECTMEDAGEIVFLADESRTSTQFTVTTPRKPPTQPPVDPVVKNKTETSVTLAWSPPKMHRPIPIDGYIVERKKLTGFTWVRCHESHVPVPEFTVSDLSEEADYQFRVSAVNAHGQSPYLEFPGSVHLEPVLAVKSPLTTGEAVPGGDAMFTIDLTTICSGTWYLNGKVLQESETCIIKRTQTTHSLIIKNVTKNDDGAEVKFVAKNIDVSTKMRVRGAAVRFTNKSKDVEKISARLREEARLQAELSDTDAAVKWMKDGKELKANEKYELQIVGKRHILKIHNVAMEDAGTYQCTCEGDKMLYQLSVKALATFVNKEKTGGVIRAIAGKQAEFVSETSEANVMVKWYKNGKEITTSKKFTMEDKGKLHKLVASAVTKEDEGTYICKIGDDTLIFDLKVSDEAINFVNKPKTTPEITVSPSEDLELVCEVSAASGAVVWKKDQTEVKQDQRTTIISQGTHRKLVVKNVTLKDQGSYSCETKDDKATFQVKVREKEDVFTNKEKVQKEVKAVLTQNAMLSCEVGQEKSEVKWYKEGKLITSSKKFRVESEGKLRRLVVSQVEKRDAGEYTCEAAGQKLTFKITVTEAEDAFINKEKVQKEVKAAPTENATLSCEVGQEKTEVKWYKEGKLITSSKKFRVESEGKLRRLVVSQVEKKDAGEYTCEAAGQKLTFKITVTEAEDAFINKEKVQKEVKAAPTENATLSCEVGQEKSEVKWYKEGKLITSSKKFRVESEGKLRRLVVSQVEKKDAGEYTCEAAGQKLTFKITVTEAEDAFINKEKVQKEVKAAPTENATLSCEVGQEKTEVKWYKEGKLITSSKKFRVESEGKLRRLVVSQVEQKDAGEYTCEAAGQKLTFKITVTEAEDAFINKEKVQKEVKAAPTENATLSCEVGQEKSEVKWYKEGKLITSSKKFRVESEGKLRRLVVSQVEQRDAGEYTCEAAGQKLTFKITVTEPEVVFINKEKVQKEVKAAPTENATLSCEVGQEKTEVKWYKEGKLITSSKKFRVESEGKLRRLVVSQVEKRDAGEYTCEAAGQKLTFKITVTEPEVVFINKEKVQKEVKAAPTENATLSCEVGQEKTEVKWYKEGKLITSSKKFRVESEGKLRRLVVSQVEKKDAGEYTCEAAGQKLTFKIDVTEPKPVFINQEKVQREVSAVLAESAALSCEVAQDTTEVKWYKDGRLLASSRKFKMETVGKTRRLVVEQLEKKDAGEYVCEAAGQRLTFKLEATEPEAKFEKEFVQKEPLIVQEHESITLTTSVTPETAVVKWYKDGREIKASKKYEIKSDGASRTLTVNLAESTDTAVYACQTKNDKQEFKVEVKEIPVKFTKKLEAVNAEIGGSVTLTCEVSHAKGKVVWRRNAVEIKPSKRFQIHEEGVRRTLTITGIRAEDEGEYFCESRDDKSSITITPKAPRVVKFVTSLNNVASEEGKEAVFKCTVSPSDAVVTWFRNGVKIEASKKYVISQKDTNHSLTITDLTLEDAAEISANAEGVESTANLRVREASISFKKKLEPKTVEEKDTVTLEVELTKPAEVKWMRNSIVLKPSEKIEIKAEGTKHILIVKDISFADRGFYCCESPDDKTQAKINVEMRQIKLVKGLQPLEVSEKGTVTFSVEVSHEDVEGTWQKDGVRLKPAPNVTMAVQGKKHSLTLSSVTLEDAGLISFKAEGINSSGKLTVTELPVKISKPLADINITQKDKVTFECELSRPNVDVKWFKDGKELRQSKKVGIISQGNKRSLVIHKCEYEDQGTYTCQAAEDKTSATLKVHARDIKIVKPLEDVEVNEYESASFVCEISHDEVQTQWYKDDNKLKADDNIRMRQDGKTYSLTYTRVQVKDAAEIKFVAEKAESRAHLTVKELPVKIVKPLRDKIALEKHRGFLECQVSRANAEVKWYKKDVEIHPSDKYEIVSDGVYRKLIINDADYEDEDTYTCDAFDDKSSAHFFVEEQSISIVKELCDEDVTEPEEAKFECEISIPSVKPPKWYLRGEVLQAGRNIIMQQEGTIHRLTILKTTTDMTGTIQFSIGKSKSTANLLVRDYHIQITRKLEDKTALERHSVILSCDFRPSPKVVKWFKGHTPIEPSEKYKIKRDKHSAELKILKLKPDDAGVYKCKAGIAETEATLTVEARNVEVTKHLQDVEIEEESSAIFSCELSHDDEDVEWFLNGTLLYTNNYNDIKNVGNCYTLTMKQVKPEDAGTVTMKSDKVSESARLKVIEKPAVFLKSLDDVFGEERGVIKLECEVSKEKVKPVWKKDGVVLTSGNKYELVQSGKTLYLLIHDLEKADAGLYTCDIGTDVAKSKVGVQELNIGITKRLKNTEIQEGEDCTFECILSHESIDDFNWTLNGSRVESGGRFKASNVGRKYTLSIKSVIPADSGEVVFTARGLTSKASLVVKEKPTEVTKQLEDKTSAAGQDISLSCELSKPDVNIRWYKDGKAIRKSQKYDLQQEGTRAILIIHDSTVKDSGEYTCETEDSKTKARVTVQEKPNYFIKELSDLKIEESGTAVFICQSEKAASSVIWRKGIAELRPGRKYEMTQKGQDLQLTIKNLEKSDSDTYTCDIGDAQSRAKLVVQGQKVLITEDLEDVTVLEGESAMFKCRISPVEYSKVQWFLDKTPLHTNELNDIQSQPGGYHLLTLKKLSLKDSGVITFEAGDKKTSASLVVKEMPVLFKQELQNQEAKEGKQIKLTCELSKPDTPVKWMKGGTVLYASEKYEFKQHGTVAELIIRDVTSIDAGDYTCTAGELKTTAQVKVHAVPVLFKQALENTETEEGKSVSLRCELTKADATVVWKKGEATLQASAKYEMKQKGTMAELVIHNAEPEDAGRYTCDTGDQQTTAQVKIHAISALIEEELKSLEAPEGGTATLHCQLSREAPVEWRKGHTVLRPSNKYRMRQEGLVAELLIHDLETKDAGDYTCVVGSQKTTATLTVNALPVHFKKELKNEEGTESGTATLQCELSKAVSTVEWRKDGKALMPNGKYKMRREGRFAELVIQDLDLMDAGSYTCVCGDQKTTATLTVNALPILFQEEMLDKEATEGQAVTLHCKLSKSAPVEWRKGNKVLKPSEKYKIEQEGPFAELVIQDLDSADAGDYSCVCGNQQTTATLTVNVLPILFTKELSNEEAMEGKSVSLRCELNKAAANVEWKKGLKTLKSSDKYKMKREGVTVELLIQNLDMTDAGNYSCVCGDQQTMAVLTVHALPAFFKEGLKNREATDGGTATLRCELSKVGVPVEWKKGDKTLKSSDKYRMRQEETSAELLIRDLEVEDTGEYTCVCGDQKTSAVLTVHALPVLFKKELVDVEATESGTAVLQCELTKSTPVEWRKGRELLKPSDKYKLRLKDTIAELTIQNLEEEDAGDYTCVCGDKTTTASLTVHALPPHFKKELKNVEATENGVATFCCELNKPAASVEWRKGDRALEPSDRVTMTCKGTTAELVIRDLDLADAGDYTCCYGDQKTTAALKVNALPAHFKEEMKNEEATEGGTATLQCELSRAVPVEWKKKHKVLKSSEKYSMRQEGAIAQLLIHALEVKDAGEYTCVCGDKKTTAVLTVHALPALFREELRDEEATEGDTVTLHCELTKAAPVEWKKGHAVLKPSEKYKMRQKDATAELVIHNLDESDAGDYTCVCGDKQSTASLAVHALPAHIKESLKGEEVTEGRTATLRCELTKVAQVEWRKGSTLLQASDKYKMRQEGTVMKLLIHDTELKDAGEYTCVCGEQETTAALIVNAIKPQLKQHLKNEEVEVGGTAKLRCEISISKAEVEWRKDGVILHSSSKYEMWQQGTIRELRVHHLEPGDAGEYSCKAGDETTSAKLTVKEPDVTIVSRLKDMVVFEGDDVTFQCQVSHENARDVEWKLQDVALQNNEMNEISVEKGKIHKLTLRKVTEQDTGTITFRVGPYTSTAELTVKVPPPVFKKKLQNTEFQEEETAILHCELSQPNVAVEWKKDAQVISPSSKYEIRQEGTIHTLKIYHLKPEDSGKYTCDNGNELTTATLTVKALPVIVTKPLQNQQAEEGGTITLSCEISKSNATVQWKKAGKVLQPSDKYKMHQAGSRAELTILNLSETDAGEYTCDTGDQQTTAAVHVKEPAATIVEMLKDVTSYEGEDAVFECRLSQETTQDTQWFLGDVPLQSNEMNEIKVEGTRHTLILRKVTLEDCGPISFKVGQHTTGAQLTVQAAPITFVKALHSLELQEGGTAHLCCEVSRPDVPVQWKKGTSVIHSSQKCSIKQDGNVHTLVIHNLDCGDSGEYSCHTADGKTTASLEVKALPVLFKHRMENEEVEEGRTVMLHCELTKPNAPVEWRKGDTVLHSGDKYEVRQEGTRVELFIYDAEAQDAGDYTCDSGDQQTTASLQVKVLPVLFKEELKNVESEEGGTAILHCEISKPDAPVEWRKGGVVIQPSAKYEMKLKGCTAELIIHGVELDDCGDYTCSTGYEITTGSVYVQAKNSIVQGLENVEAVEGGEALFECYLSKPECYNYNWLIDDEPAKTTENTEMVYFENGRRHLLLLKNLTVQDNCRVTFMCSDAVTSAFLTVKGWRLQILQPLTDVEVSPGQKATFSCTLSEAVPINEVTWYFNDTEIQPDEDWEIQADGNKYKLILNKAQPHHSGEVTFASREAIASAKLSVLEPSITVTHPLVGGSVSEGEVARLECKLSSEIKENVTWLKGKEPIQTGGRYEILSDGKKQILIIHAFKAEDQDTYTCMVSPEVKSVASLCLEVPTATMLKEIAKEAPPASQQEELVDGHVQPSLPPEAAQEGDLHLLWEALAKKRRMSREPTLDSISEVPEEDEKLQKLRKEEAEMSHYYSEEYSTCDELARTGEADFSFTSSDDESRAGTPSLVNYLKKAEKRSVSVTTKVQSTSTGKLWKQWEKSSAETVVAAPGAKPTEPEIADLDDPSMNNAAVKIQAAFKGYKVRKEIKQQECPVFTETFKDFSGEPGSTLHLECVAHSKTDMKVRWLKDGEELSDGRYYHIDNYSDGTCSLIITGLDRKDAGKYTCEASNKFGKVSHSAKVVIGAEEPQVLPKEKSIKQSTDSETESSSGSELDDAFRKAGRRLHRLFRAKISTEMSDVEEELFVSADEGDVEVVDHQTYREDDRYIYIKFEVLSEAKTAATRFREMFGALGIPVEIDILEQGPRKVELRIGKATPPTLGKFAPPVLRPPPPLLTSDTAPMFLTELQNQEVQDGYPVSFDCIVVGKPLPTVRWFKDGKAIEENDHYMINEDQEGCHQLIITAVVPTDMGVYRCLAENNMGVASTKAELRVDLTSTDYETAADATETSSYYSAKEYVSSREQEESTTEEEQLPQILDDLHDIHVAPGAPLAKFHLKVKGYPEPRLYWFKNGQPLKASDRFLKIDKKEFHSLEILNVIKSDAGQYSIFLINSAGSAYSSARLVVKDPDEKEEVSETDSHEQLIPPRFLERFTNKKVKKGASITLSVKVEGHPPPTITWLKEESQEDILWIKPDTPGYKLASSNMHHSLILLDVKKNYSGAYTCIATNKAGQSICTANLEVADVKEAEVLTQERVMVSEAIMTTLGAVHPSEGDLEAGREGVPRTPISLADVGTEEFFQKLTSRISEMVSAKISQATLRVPGAESDDESKTPSASPRHGRSRPSSIAQESSSESDDGDSRGEIFDVYMVTADYVPAAPDKETITLKEGQYVEVLDSAHPLKWLVRTKPTKSSPSRQGWVSPAYLDKRLKLSPEWGTVEVPEFPGECVSEDEYKRKLSVLIQELLISEEDYVQDLQFLQTHHLRYTETCPNVPGAIASQKSTIFRNIDDITRFHSSIFLRGLQKCDTDDDVAMCFIKHEAEFNKYIQYLVGRVQAESIVVSKAVQDFYKRYTDEILTNEDPSQTLIPPLQHYLEKPINRIQQYQTIIKELIRNKARNSQNCTLLEQAYAIVSALTRRAENNLHVSLIENYPGALESLGEPIRQGHFVVWEGAPGARMAWKGHKRHVFLFRNYLVICKPKRDTRTDTYSYIFKNIMKLNNIDVNDTVEGDDRAFEIWHEREDSVRKYLLQARTVNIKNSWVKEICGIQQRISQPVWIPPDFEEELADCTAELGETVKLACKVTGAPKPSVCWYKDGKPVEVDPHHIIIEDPDGSCTLILDNLTGVDSGQYMCFASSPAGNASTLGKILVQVPPRFVNKVRNAYFVEGEDAQFTCTVEGAPRPQIRWYKDGILLKDTNKYQTFSEPRSGIIVLVVKNPSNEDMGHYECELVNRLGSAKSGAELYHHSAAALTQERRGDQAITIEVTEQETKVPKKTIIIEETITTVVKSPRQRGRVSPARSSSGHSPSLSPRAEPTPEPVFVSKIRQPVHRHEQEAASKSAVPMLYVTEPEDRQGAAAREITVETKMEEQKPKWVEVEEIIEFKVKKSPKPARKRGSSPVKQEKDDSGVLTFTFPSSRPTRSPEDDPNTNNSNNKLVEQSKSSLPQESLSEVNIQPLVYATDQEGPQGSNEDRSSPCESEQLGNNSCTDCGSEGKSCPQETSEHCGARVASPLLACGGEPLSFRFETAAADEQGLLFSSARPEVEEVDEFDTSWPVEEGMPQVVEDVLPEEENVIIIDEPEELQAEDISTRNLKILTHNGKMLTLEDLEDYVPGEGETYGCDDKNHKTDKPCEISVLQTEIREPTIGKPVLLNLGRPMVSEPRQRFFSTLEEHIPGSVFVSTSRVTGVQSVGSSNISIHVSDACMEVKPGVHAAASSAPSFTVKPSFCTEVQLSADNGQSSFKTEVSTRTLSYGTVGEPVTLHISTEDLSQS</sequence>
<feature type="domain" description="Ig-like" evidence="28">
    <location>
        <begin position="408"/>
        <end position="486"/>
    </location>
</feature>
<keyword evidence="6 23" id="KW-0728">SH3 domain</keyword>
<feature type="domain" description="Ig-like" evidence="28">
    <location>
        <begin position="4274"/>
        <end position="4355"/>
    </location>
</feature>
<feature type="domain" description="Ig-like" evidence="28">
    <location>
        <begin position="2049"/>
        <end position="2142"/>
    </location>
</feature>
<feature type="domain" description="Ig-like" evidence="28">
    <location>
        <begin position="1868"/>
        <end position="1956"/>
    </location>
</feature>
<dbReference type="Proteomes" id="UP000000539">
    <property type="component" value="Chromosome 2"/>
</dbReference>
<feature type="domain" description="Fibronectin type-III" evidence="29">
    <location>
        <begin position="674"/>
        <end position="769"/>
    </location>
</feature>
<feature type="compositionally biased region" description="Low complexity" evidence="24">
    <location>
        <begin position="6240"/>
        <end position="6249"/>
    </location>
</feature>
<keyword evidence="14" id="KW-0418">Kinase</keyword>
<feature type="domain" description="Ig-like" evidence="28">
    <location>
        <begin position="4988"/>
        <end position="5078"/>
    </location>
</feature>
<reference evidence="30" key="1">
    <citation type="submission" date="2020-11" db="EMBL/GenBank/DDBJ databases">
        <title>Gallus gallus (Chicken) genome, bGalGal1, GRCg7b, maternal haplotype autosomes + Z &amp; W.</title>
        <authorList>
            <person name="Warren W."/>
            <person name="Formenti G."/>
            <person name="Fedrigo O."/>
            <person name="Haase B."/>
            <person name="Mountcastle J."/>
            <person name="Balacco J."/>
            <person name="Tracey A."/>
            <person name="Schneider V."/>
            <person name="Okimoto R."/>
            <person name="Cheng H."/>
            <person name="Hawken R."/>
            <person name="Howe K."/>
            <person name="Jarvis E.D."/>
        </authorList>
    </citation>
    <scope>NUCLEOTIDE SEQUENCE [LARGE SCALE GENOMIC DNA]</scope>
    <source>
        <strain evidence="30">Broiler</strain>
    </source>
</reference>
<feature type="domain" description="Ig-like" evidence="28">
    <location>
        <begin position="5167"/>
        <end position="5254"/>
    </location>
</feature>
<feature type="domain" description="Ig-like" evidence="28">
    <location>
        <begin position="5258"/>
        <end position="5342"/>
    </location>
</feature>
<evidence type="ECO:0000256" key="20">
    <source>
        <dbReference type="ARBA" id="ARBA00023319"/>
    </source>
</evidence>
<feature type="domain" description="Ig-like" evidence="28">
    <location>
        <begin position="3566"/>
        <end position="3650"/>
    </location>
</feature>
<evidence type="ECO:0000256" key="19">
    <source>
        <dbReference type="ARBA" id="ARBA00023242"/>
    </source>
</evidence>
<feature type="compositionally biased region" description="Polar residues" evidence="24">
    <location>
        <begin position="7043"/>
        <end position="7063"/>
    </location>
</feature>
<feature type="domain" description="Ig-like" evidence="28">
    <location>
        <begin position="4186"/>
        <end position="4269"/>
    </location>
</feature>
<evidence type="ECO:0000256" key="13">
    <source>
        <dbReference type="ARBA" id="ARBA00022741"/>
    </source>
</evidence>
<keyword evidence="31" id="KW-1185">Reference proteome</keyword>
<dbReference type="PANTHER" id="PTHR35971:SF4">
    <property type="entry name" value="OBSCURIN"/>
    <property type="match status" value="1"/>
</dbReference>
<proteinExistence type="inferred from homology"/>
<evidence type="ECO:0000256" key="14">
    <source>
        <dbReference type="ARBA" id="ARBA00022777"/>
    </source>
</evidence>
<keyword evidence="15" id="KW-0067">ATP-binding</keyword>
<comment type="cofactor">
    <cofactor evidence="1">
        <name>Mg(2+)</name>
        <dbReference type="ChEBI" id="CHEBI:18420"/>
    </cofactor>
</comment>
<dbReference type="InterPro" id="IPR035526">
    <property type="entry name" value="Obscurin_SH3"/>
</dbReference>
<evidence type="ECO:0000256" key="12">
    <source>
        <dbReference type="ARBA" id="ARBA00022737"/>
    </source>
</evidence>
<dbReference type="Gene3D" id="1.20.900.10">
    <property type="entry name" value="Dbl homology (DH) domain"/>
    <property type="match status" value="1"/>
</dbReference>
<dbReference type="SMART" id="SM00406">
    <property type="entry name" value="IGv"/>
    <property type="match status" value="22"/>
</dbReference>
<dbReference type="GO" id="GO:0055013">
    <property type="term" value="P:cardiac muscle cell development"/>
    <property type="evidence" value="ECO:0007669"/>
    <property type="project" value="UniProtKB-ARBA"/>
</dbReference>
<feature type="domain" description="Ig-like" evidence="28">
    <location>
        <begin position="4010"/>
        <end position="4081"/>
    </location>
</feature>
<dbReference type="FunFam" id="2.60.40.10:FF:000211">
    <property type="entry name" value="Obscurin-like protein 1"/>
    <property type="match status" value="3"/>
</dbReference>
<dbReference type="InterPro" id="IPR001849">
    <property type="entry name" value="PH_domain"/>
</dbReference>
<dbReference type="FunFam" id="2.60.40.10:FF:000380">
    <property type="entry name" value="obscurin isoform X3"/>
    <property type="match status" value="1"/>
</dbReference>
<dbReference type="GO" id="GO:0003007">
    <property type="term" value="P:heart morphogenesis"/>
    <property type="evidence" value="ECO:0007669"/>
    <property type="project" value="UniProtKB-ARBA"/>
</dbReference>
<dbReference type="InterPro" id="IPR013098">
    <property type="entry name" value="Ig_I-set"/>
</dbReference>
<dbReference type="SMART" id="SM00408">
    <property type="entry name" value="IGc2"/>
    <property type="match status" value="53"/>
</dbReference>
<dbReference type="FunFam" id="2.60.40.10:FF:000148">
    <property type="entry name" value="titin isoform X1"/>
    <property type="match status" value="2"/>
</dbReference>
<feature type="domain" description="Ig-like" evidence="28">
    <location>
        <begin position="4363"/>
        <end position="4446"/>
    </location>
</feature>
<evidence type="ECO:0000256" key="11">
    <source>
        <dbReference type="ARBA" id="ARBA00022723"/>
    </source>
</evidence>
<evidence type="ECO:0000256" key="10">
    <source>
        <dbReference type="ARBA" id="ARBA00022679"/>
    </source>
</evidence>
<dbReference type="EC" id="2.7.11.1" evidence="5"/>